<comment type="catalytic activity">
    <reaction evidence="2">
        <text>thiamine phosphate + ATP = thiamine diphosphate + ADP</text>
        <dbReference type="Rhea" id="RHEA:15913"/>
        <dbReference type="ChEBI" id="CHEBI:30616"/>
        <dbReference type="ChEBI" id="CHEBI:37575"/>
        <dbReference type="ChEBI" id="CHEBI:58937"/>
        <dbReference type="ChEBI" id="CHEBI:456216"/>
        <dbReference type="EC" id="2.7.4.16"/>
    </reaction>
</comment>
<dbReference type="CDD" id="cd02194">
    <property type="entry name" value="ThiL"/>
    <property type="match status" value="1"/>
</dbReference>
<feature type="binding site" evidence="2">
    <location>
        <position position="201"/>
    </location>
    <ligand>
        <name>Mg(2+)</name>
        <dbReference type="ChEBI" id="CHEBI:18420"/>
        <label>3</label>
    </ligand>
</feature>
<evidence type="ECO:0000313" key="6">
    <source>
        <dbReference type="Proteomes" id="UP000004728"/>
    </source>
</evidence>
<dbReference type="EMBL" id="AEWJ01000065">
    <property type="protein sequence ID" value="EGD57290.1"/>
    <property type="molecule type" value="Genomic_DNA"/>
</dbReference>
<dbReference type="AlphaFoldDB" id="F1ZDG9"/>
<feature type="binding site" evidence="2">
    <location>
        <position position="42"/>
    </location>
    <ligand>
        <name>Mg(2+)</name>
        <dbReference type="ChEBI" id="CHEBI:18420"/>
        <label>4</label>
    </ligand>
</feature>
<dbReference type="EC" id="2.7.4.16" evidence="2"/>
<dbReference type="OrthoDB" id="9802811at2"/>
<dbReference type="SUPFAM" id="SSF55326">
    <property type="entry name" value="PurM N-terminal domain-like"/>
    <property type="match status" value="1"/>
</dbReference>
<dbReference type="InterPro" id="IPR006283">
    <property type="entry name" value="ThiL-like"/>
</dbReference>
<keyword evidence="2" id="KW-0808">Transferase</keyword>
<feature type="binding site" evidence="2">
    <location>
        <position position="28"/>
    </location>
    <ligand>
        <name>Mg(2+)</name>
        <dbReference type="ChEBI" id="CHEBI:18420"/>
        <label>4</label>
    </ligand>
</feature>
<dbReference type="InParanoid" id="F1ZDG9"/>
<comment type="function">
    <text evidence="2">Catalyzes the ATP-dependent phosphorylation of thiamine-monophosphate (TMP) to form thiamine-pyrophosphate (TPP), the active form of vitamin B1.</text>
</comment>
<dbReference type="HOGENOM" id="CLU_046964_3_0_5"/>
<comment type="similarity">
    <text evidence="2">Belongs to the thiamine-monophosphate kinase family.</text>
</comment>
<feature type="binding site" evidence="2">
    <location>
        <position position="115"/>
    </location>
    <ligand>
        <name>Mg(2+)</name>
        <dbReference type="ChEBI" id="CHEBI:18420"/>
        <label>1</label>
    </ligand>
</feature>
<organism evidence="5 6">
    <name type="scientific">Novosphingobium nitrogenifigens DSM 19370</name>
    <dbReference type="NCBI Taxonomy" id="983920"/>
    <lineage>
        <taxon>Bacteria</taxon>
        <taxon>Pseudomonadati</taxon>
        <taxon>Pseudomonadota</taxon>
        <taxon>Alphaproteobacteria</taxon>
        <taxon>Sphingomonadales</taxon>
        <taxon>Sphingomonadaceae</taxon>
        <taxon>Novosphingobium</taxon>
    </lineage>
</organism>
<dbReference type="UniPathway" id="UPA00060">
    <property type="reaction ID" value="UER00142"/>
</dbReference>
<dbReference type="GO" id="GO:0009229">
    <property type="term" value="P:thiamine diphosphate biosynthetic process"/>
    <property type="evidence" value="ECO:0007669"/>
    <property type="project" value="UniProtKB-UniRule"/>
</dbReference>
<feature type="binding site" evidence="2">
    <location>
        <position position="247"/>
    </location>
    <ligand>
        <name>substrate</name>
    </ligand>
</feature>
<dbReference type="InterPro" id="IPR016188">
    <property type="entry name" value="PurM-like_N"/>
</dbReference>
<dbReference type="GO" id="GO:0005524">
    <property type="term" value="F:ATP binding"/>
    <property type="evidence" value="ECO:0007669"/>
    <property type="project" value="UniProtKB-UniRule"/>
</dbReference>
<keyword evidence="2" id="KW-0067">ATP-binding</keyword>
<keyword evidence="1 2" id="KW-0784">Thiamine biosynthesis</keyword>
<feature type="binding site" evidence="2">
    <location>
        <position position="142"/>
    </location>
    <ligand>
        <name>ATP</name>
        <dbReference type="ChEBI" id="CHEBI:30616"/>
    </ligand>
</feature>
<dbReference type="InterPro" id="IPR010918">
    <property type="entry name" value="PurM-like_C_dom"/>
</dbReference>
<feature type="binding site" evidence="2">
    <location>
        <position position="203"/>
    </location>
    <ligand>
        <name>ATP</name>
        <dbReference type="ChEBI" id="CHEBI:30616"/>
    </ligand>
</feature>
<comment type="caution">
    <text evidence="2">Lacks conserved residue(s) required for the propagation of feature annotation.</text>
</comment>
<dbReference type="Gene3D" id="3.30.1330.10">
    <property type="entry name" value="PurM-like, N-terminal domain"/>
    <property type="match status" value="1"/>
</dbReference>
<dbReference type="FunCoup" id="F1ZDG9">
    <property type="interactions" value="385"/>
</dbReference>
<dbReference type="Pfam" id="PF02769">
    <property type="entry name" value="AIRS_C"/>
    <property type="match status" value="1"/>
</dbReference>
<sequence length="299" mass="31663">MASSGEARFIDMMRALARDPAARALTDDVAVLPFGTETLVVTHDMMAQGVHWLAGQDEADIAWKLVATNLSDLAAKGARPVGVLIGYALGPDDARFAQGLREVLDTYDVPLLGGDTITPPAGGRSHGLTALGRATHVPVPARNGAHVGDSVWITGPVGAAMLGFEALRDHRSDIDTTAFRRPVPRLAEGIALAPLVTAMMDVSDGLLIDARRLAEASGVCIALESAAVPVPETLPPERLREALGWGDDYQLLFTLPPGVRPPIDAYAIGRVTESGPYSLLLDGAPPQGRLGYWHDRPNH</sequence>
<gene>
    <name evidence="2" type="primary">thiL</name>
    <name evidence="5" type="ORF">Y88_3599</name>
</gene>
<keyword evidence="2 5" id="KW-0418">Kinase</keyword>
<feature type="binding site" evidence="2">
    <location>
        <position position="44"/>
    </location>
    <ligand>
        <name>Mg(2+)</name>
        <dbReference type="ChEBI" id="CHEBI:18420"/>
        <label>1</label>
    </ligand>
</feature>
<accession>F1ZDG9</accession>
<evidence type="ECO:0000313" key="5">
    <source>
        <dbReference type="EMBL" id="EGD57290.1"/>
    </source>
</evidence>
<keyword evidence="2" id="KW-0547">Nucleotide-binding</keyword>
<evidence type="ECO:0000259" key="4">
    <source>
        <dbReference type="Pfam" id="PF02769"/>
    </source>
</evidence>
<dbReference type="STRING" id="983920.Y88_3599"/>
<reference evidence="5 6" key="1">
    <citation type="journal article" date="2012" name="J. Bacteriol.">
        <title>Draft Genome Sequence of Novosphingobium nitrogenifigens Y88T.</title>
        <authorList>
            <person name="Strabala T.J."/>
            <person name="Macdonald L."/>
            <person name="Liu V."/>
            <person name="Smit A.M."/>
        </authorList>
    </citation>
    <scope>NUCLEOTIDE SEQUENCE [LARGE SCALE GENOMIC DNA]</scope>
    <source>
        <strain evidence="5 6">DSM 19370</strain>
    </source>
</reference>
<dbReference type="PIRSF" id="PIRSF005303">
    <property type="entry name" value="Thiam_monoph_kin"/>
    <property type="match status" value="1"/>
</dbReference>
<dbReference type="PANTHER" id="PTHR30270">
    <property type="entry name" value="THIAMINE-MONOPHOSPHATE KINASE"/>
    <property type="match status" value="1"/>
</dbReference>
<dbReference type="Proteomes" id="UP000004728">
    <property type="component" value="Unassembled WGS sequence"/>
</dbReference>
<dbReference type="NCBIfam" id="TIGR01379">
    <property type="entry name" value="thiL"/>
    <property type="match status" value="1"/>
</dbReference>
<dbReference type="SUPFAM" id="SSF56042">
    <property type="entry name" value="PurM C-terminal domain-like"/>
    <property type="match status" value="1"/>
</dbReference>
<dbReference type="RefSeq" id="WP_008071703.1">
    <property type="nucleotide sequence ID" value="NZ_AQWK01000004.1"/>
</dbReference>
<feature type="binding site" evidence="2">
    <location>
        <position position="204"/>
    </location>
    <ligand>
        <name>Mg(2+)</name>
        <dbReference type="ChEBI" id="CHEBI:18420"/>
        <label>5</label>
    </ligand>
</feature>
<dbReference type="InterPro" id="IPR036676">
    <property type="entry name" value="PurM-like_C_sf"/>
</dbReference>
<proteinExistence type="inferred from homology"/>
<feature type="binding site" evidence="2">
    <location>
        <position position="51"/>
    </location>
    <ligand>
        <name>substrate</name>
    </ligand>
</feature>
<dbReference type="GO" id="GO:0009228">
    <property type="term" value="P:thiamine biosynthetic process"/>
    <property type="evidence" value="ECO:0007669"/>
    <property type="project" value="UniProtKB-KW"/>
</dbReference>
<keyword evidence="6" id="KW-1185">Reference proteome</keyword>
<comment type="pathway">
    <text evidence="2">Cofactor biosynthesis; thiamine diphosphate biosynthesis; thiamine diphosphate from thiamine phosphate: step 1/1.</text>
</comment>
<comment type="miscellaneous">
    <text evidence="2">Reaction mechanism of ThiL seems to utilize a direct, inline transfer of the gamma-phosphate of ATP to TMP rather than a phosphorylated enzyme intermediate.</text>
</comment>
<dbReference type="eggNOG" id="COG0611">
    <property type="taxonomic scope" value="Bacteria"/>
</dbReference>
<feature type="binding site" evidence="2">
    <location>
        <position position="28"/>
    </location>
    <ligand>
        <name>Mg(2+)</name>
        <dbReference type="ChEBI" id="CHEBI:18420"/>
        <label>3</label>
    </ligand>
</feature>
<dbReference type="GO" id="GO:0000287">
    <property type="term" value="F:magnesium ion binding"/>
    <property type="evidence" value="ECO:0007669"/>
    <property type="project" value="UniProtKB-UniRule"/>
</dbReference>
<dbReference type="PANTHER" id="PTHR30270:SF0">
    <property type="entry name" value="THIAMINE-MONOPHOSPHATE KINASE"/>
    <property type="match status" value="1"/>
</dbReference>
<dbReference type="Gene3D" id="3.90.650.10">
    <property type="entry name" value="PurM-like C-terminal domain"/>
    <property type="match status" value="1"/>
</dbReference>
<feature type="domain" description="PurM-like C-terminal" evidence="4">
    <location>
        <begin position="147"/>
        <end position="258"/>
    </location>
</feature>
<feature type="binding site" evidence="2">
    <location>
        <begin position="114"/>
        <end position="115"/>
    </location>
    <ligand>
        <name>ATP</name>
        <dbReference type="ChEBI" id="CHEBI:30616"/>
    </ligand>
</feature>
<dbReference type="HAMAP" id="MF_02128">
    <property type="entry name" value="TMP_kinase"/>
    <property type="match status" value="1"/>
</dbReference>
<keyword evidence="2" id="KW-0479">Metal-binding</keyword>
<dbReference type="GO" id="GO:0009030">
    <property type="term" value="F:thiamine-phosphate kinase activity"/>
    <property type="evidence" value="ECO:0007669"/>
    <property type="project" value="UniProtKB-UniRule"/>
</dbReference>
<dbReference type="InterPro" id="IPR036921">
    <property type="entry name" value="PurM-like_N_sf"/>
</dbReference>
<comment type="caution">
    <text evidence="5">The sequence shown here is derived from an EMBL/GenBank/DDBJ whole genome shotgun (WGS) entry which is preliminary data.</text>
</comment>
<feature type="binding site" evidence="2">
    <location>
        <position position="72"/>
    </location>
    <ligand>
        <name>Mg(2+)</name>
        <dbReference type="ChEBI" id="CHEBI:18420"/>
        <label>2</label>
    </ligand>
</feature>
<feature type="binding site" evidence="2">
    <location>
        <position position="72"/>
    </location>
    <ligand>
        <name>Mg(2+)</name>
        <dbReference type="ChEBI" id="CHEBI:18420"/>
        <label>4</label>
    </ligand>
</feature>
<feature type="binding site" evidence="2">
    <location>
        <position position="44"/>
    </location>
    <ligand>
        <name>Mg(2+)</name>
        <dbReference type="ChEBI" id="CHEBI:18420"/>
        <label>2</label>
    </ligand>
</feature>
<evidence type="ECO:0000256" key="2">
    <source>
        <dbReference type="HAMAP-Rule" id="MF_02128"/>
    </source>
</evidence>
<evidence type="ECO:0000256" key="1">
    <source>
        <dbReference type="ARBA" id="ARBA00022977"/>
    </source>
</evidence>
<keyword evidence="2" id="KW-0460">Magnesium</keyword>
<dbReference type="Pfam" id="PF00586">
    <property type="entry name" value="AIRS"/>
    <property type="match status" value="1"/>
</dbReference>
<feature type="binding site" evidence="2">
    <location>
        <position position="72"/>
    </location>
    <ligand>
        <name>Mg(2+)</name>
        <dbReference type="ChEBI" id="CHEBI:18420"/>
        <label>3</label>
    </ligand>
</feature>
<feature type="binding site" evidence="2">
    <location>
        <position position="292"/>
    </location>
    <ligand>
        <name>substrate</name>
    </ligand>
</feature>
<protein>
    <recommendedName>
        <fullName evidence="2">Thiamine-monophosphate kinase</fullName>
        <shortName evidence="2">TMP kinase</shortName>
        <shortName evidence="2">Thiamine-phosphate kinase</shortName>
        <ecNumber evidence="2">2.7.4.16</ecNumber>
    </recommendedName>
</protein>
<evidence type="ECO:0000259" key="3">
    <source>
        <dbReference type="Pfam" id="PF00586"/>
    </source>
</evidence>
<name>F1ZDG9_9SPHN</name>
<feature type="domain" description="PurM-like N-terminal" evidence="3">
    <location>
        <begin position="27"/>
        <end position="133"/>
    </location>
</feature>